<evidence type="ECO:0000256" key="3">
    <source>
        <dbReference type="SAM" id="Coils"/>
    </source>
</evidence>
<evidence type="ECO:0000256" key="5">
    <source>
        <dbReference type="SAM" id="Phobius"/>
    </source>
</evidence>
<protein>
    <submittedName>
        <fullName evidence="7">Efflux system component YknX</fullName>
    </submittedName>
</protein>
<feature type="domain" description="EF-hand" evidence="6">
    <location>
        <begin position="672"/>
        <end position="704"/>
    </location>
</feature>
<dbReference type="AlphaFoldDB" id="A0A1P8WCL3"/>
<dbReference type="EMBL" id="CP017641">
    <property type="protein sequence ID" value="APZ91779.1"/>
    <property type="molecule type" value="Genomic_DNA"/>
</dbReference>
<feature type="compositionally biased region" description="Gly residues" evidence="4">
    <location>
        <begin position="641"/>
        <end position="651"/>
    </location>
</feature>
<keyword evidence="5" id="KW-0812">Transmembrane</keyword>
<gene>
    <name evidence="7" type="primary">yknX_1</name>
    <name evidence="7" type="ORF">Fuma_01370</name>
</gene>
<dbReference type="InterPro" id="IPR002048">
    <property type="entry name" value="EF_hand_dom"/>
</dbReference>
<dbReference type="Gene3D" id="2.40.420.20">
    <property type="match status" value="1"/>
</dbReference>
<name>A0A1P8WCL3_9PLAN</name>
<dbReference type="STRING" id="1891926.Fuma_01370"/>
<dbReference type="PROSITE" id="PS00018">
    <property type="entry name" value="EF_HAND_1"/>
    <property type="match status" value="1"/>
</dbReference>
<reference evidence="7 8" key="1">
    <citation type="journal article" date="2016" name="Front. Microbiol.">
        <title>Fuerstia marisgermanicae gen. nov., sp. nov., an Unusual Member of the Phylum Planctomycetes from the German Wadden Sea.</title>
        <authorList>
            <person name="Kohn T."/>
            <person name="Heuer A."/>
            <person name="Jogler M."/>
            <person name="Vollmers J."/>
            <person name="Boedeker C."/>
            <person name="Bunk B."/>
            <person name="Rast P."/>
            <person name="Borchert D."/>
            <person name="Glockner I."/>
            <person name="Freese H.M."/>
            <person name="Klenk H.P."/>
            <person name="Overmann J."/>
            <person name="Kaster A.K."/>
            <person name="Rohde M."/>
            <person name="Wiegand S."/>
            <person name="Jogler C."/>
        </authorList>
    </citation>
    <scope>NUCLEOTIDE SEQUENCE [LARGE SCALE GENOMIC DNA]</scope>
    <source>
        <strain evidence="7 8">NH11</strain>
    </source>
</reference>
<evidence type="ECO:0000313" key="7">
    <source>
        <dbReference type="EMBL" id="APZ91779.1"/>
    </source>
</evidence>
<proteinExistence type="predicted"/>
<keyword evidence="5" id="KW-0472">Membrane</keyword>
<dbReference type="Gene3D" id="2.40.50.100">
    <property type="match status" value="1"/>
</dbReference>
<comment type="subcellular location">
    <subcellularLocation>
        <location evidence="1">Cell envelope</location>
    </subcellularLocation>
</comment>
<dbReference type="GO" id="GO:0030313">
    <property type="term" value="C:cell envelope"/>
    <property type="evidence" value="ECO:0007669"/>
    <property type="project" value="UniProtKB-SubCell"/>
</dbReference>
<evidence type="ECO:0000256" key="4">
    <source>
        <dbReference type="SAM" id="MobiDB-lite"/>
    </source>
</evidence>
<feature type="region of interest" description="Disordered" evidence="4">
    <location>
        <begin position="582"/>
        <end position="690"/>
    </location>
</feature>
<feature type="compositionally biased region" description="Basic and acidic residues" evidence="4">
    <location>
        <begin position="661"/>
        <end position="690"/>
    </location>
</feature>
<sequence length="704" mass="77239">MNKTIPRSLRQQTVSRRGGAKGVAIAVVVLVLGVVAWRLPATQALIGDYLGKKEGEPNSKYILHKAEVGSFRITITENGTVDSSSNSTLTNSVEGSTTIISLVPEGSKVNAPVVAEVDGVVEFVDVESESEKTVLVRPEEGEPKTYTFPMGEFTELLVKDRQQIKKGEYIAGDMVCELDSSTLVEKEKQQQIDVTTARADLEKAETNLQIRETTNESVEAQARLAEKLAELDFTKYTAEGGEFRNQVEQLNGDIKALEETLAINQENYEKVRDQARRGYTNLNALEAARIEVTKQQILVSVKESELKLLQNFTWERTKSELEQMKEDTVRETTRAILEGKAAMAGLKADVQARKLTLSVEEEKLERTLRQIKACRLIAPQQGEVVYASQESRRSEPVVIEEGATVRERQAIINLPDLEKMKIDARIHESRISRVMLGQPVEISIDALPSTTFHGVLETISSVPVPGSWPNTDLKEYEAGIKITDRADTVRQLKPGMTAEIRIIVDDRQEDVLQIPVQSVLSIANKFFTYVAKGSEIERRELKVGDANDEYMEIIDGVAEGERVVMNPRTHFSREINELEVKLLGEQEDNRERTVIPNRSELGPGGGPGGRGAGRPGGGQGNRGEGKDGADKGNGQQAERPAGGGPPGGAGGAPDPSAIFARLDKNGDGSITKDESDMRGNFDKTDADGDGKITMEELKTAFSQR</sequence>
<accession>A0A1P8WCL3</accession>
<feature type="compositionally biased region" description="Basic and acidic residues" evidence="4">
    <location>
        <begin position="582"/>
        <end position="593"/>
    </location>
</feature>
<feature type="compositionally biased region" description="Gly residues" evidence="4">
    <location>
        <begin position="602"/>
        <end position="622"/>
    </location>
</feature>
<keyword evidence="8" id="KW-1185">Reference proteome</keyword>
<dbReference type="Gene3D" id="1.10.238.10">
    <property type="entry name" value="EF-hand"/>
    <property type="match status" value="1"/>
</dbReference>
<dbReference type="SUPFAM" id="SSF47473">
    <property type="entry name" value="EF-hand"/>
    <property type="match status" value="1"/>
</dbReference>
<feature type="coiled-coil region" evidence="3">
    <location>
        <begin position="201"/>
        <end position="274"/>
    </location>
</feature>
<dbReference type="GO" id="GO:0005509">
    <property type="term" value="F:calcium ion binding"/>
    <property type="evidence" value="ECO:0007669"/>
    <property type="project" value="InterPro"/>
</dbReference>
<dbReference type="PROSITE" id="PS50222">
    <property type="entry name" value="EF_HAND_2"/>
    <property type="match status" value="1"/>
</dbReference>
<keyword evidence="5" id="KW-1133">Transmembrane helix</keyword>
<evidence type="ECO:0000256" key="1">
    <source>
        <dbReference type="ARBA" id="ARBA00004196"/>
    </source>
</evidence>
<organism evidence="7 8">
    <name type="scientific">Fuerstiella marisgermanici</name>
    <dbReference type="NCBI Taxonomy" id="1891926"/>
    <lineage>
        <taxon>Bacteria</taxon>
        <taxon>Pseudomonadati</taxon>
        <taxon>Planctomycetota</taxon>
        <taxon>Planctomycetia</taxon>
        <taxon>Planctomycetales</taxon>
        <taxon>Planctomycetaceae</taxon>
        <taxon>Fuerstiella</taxon>
    </lineage>
</organism>
<evidence type="ECO:0000313" key="8">
    <source>
        <dbReference type="Proteomes" id="UP000187735"/>
    </source>
</evidence>
<dbReference type="Proteomes" id="UP000187735">
    <property type="component" value="Chromosome"/>
</dbReference>
<dbReference type="PANTHER" id="PTHR32347:SF23">
    <property type="entry name" value="BLL5650 PROTEIN"/>
    <property type="match status" value="1"/>
</dbReference>
<dbReference type="CDD" id="cd00051">
    <property type="entry name" value="EFh"/>
    <property type="match status" value="1"/>
</dbReference>
<evidence type="ECO:0000256" key="2">
    <source>
        <dbReference type="ARBA" id="ARBA00023054"/>
    </source>
</evidence>
<dbReference type="KEGG" id="fmr:Fuma_01370"/>
<dbReference type="InterPro" id="IPR018247">
    <property type="entry name" value="EF_Hand_1_Ca_BS"/>
</dbReference>
<dbReference type="OrthoDB" id="259669at2"/>
<keyword evidence="2 3" id="KW-0175">Coiled coil</keyword>
<dbReference type="RefSeq" id="WP_077023486.1">
    <property type="nucleotide sequence ID" value="NZ_CP017641.1"/>
</dbReference>
<dbReference type="PANTHER" id="PTHR32347">
    <property type="entry name" value="EFFLUX SYSTEM COMPONENT YKNX-RELATED"/>
    <property type="match status" value="1"/>
</dbReference>
<feature type="transmembrane region" description="Helical" evidence="5">
    <location>
        <begin position="20"/>
        <end position="39"/>
    </location>
</feature>
<dbReference type="Pfam" id="PF13202">
    <property type="entry name" value="EF-hand_5"/>
    <property type="match status" value="2"/>
</dbReference>
<dbReference type="PRINTS" id="PR01490">
    <property type="entry name" value="RTXTOXIND"/>
</dbReference>
<dbReference type="Gene3D" id="2.40.30.170">
    <property type="match status" value="1"/>
</dbReference>
<dbReference type="InterPro" id="IPR050465">
    <property type="entry name" value="UPF0194_transport"/>
</dbReference>
<evidence type="ECO:0000259" key="6">
    <source>
        <dbReference type="PROSITE" id="PS50222"/>
    </source>
</evidence>
<dbReference type="InterPro" id="IPR011992">
    <property type="entry name" value="EF-hand-dom_pair"/>
</dbReference>